<accession>A0A1V6XBE1</accession>
<evidence type="ECO:0000313" key="2">
    <source>
        <dbReference type="EMBL" id="OQE72406.1"/>
    </source>
</evidence>
<organism evidence="2 3">
    <name type="scientific">Penicillium nalgiovense</name>
    <dbReference type="NCBI Taxonomy" id="60175"/>
    <lineage>
        <taxon>Eukaryota</taxon>
        <taxon>Fungi</taxon>
        <taxon>Dikarya</taxon>
        <taxon>Ascomycota</taxon>
        <taxon>Pezizomycotina</taxon>
        <taxon>Eurotiomycetes</taxon>
        <taxon>Eurotiomycetidae</taxon>
        <taxon>Eurotiales</taxon>
        <taxon>Aspergillaceae</taxon>
        <taxon>Penicillium</taxon>
    </lineage>
</organism>
<dbReference type="OMA" id="ENTIVSW"/>
<feature type="transmembrane region" description="Helical" evidence="1">
    <location>
        <begin position="12"/>
        <end position="37"/>
    </location>
</feature>
<proteinExistence type="predicted"/>
<keyword evidence="1" id="KW-1133">Transmembrane helix</keyword>
<name>A0A1V6XBE1_PENNA</name>
<evidence type="ECO:0000256" key="1">
    <source>
        <dbReference type="SAM" id="Phobius"/>
    </source>
</evidence>
<sequence>MATDLTVGQVSGIIAAGVVVLKLVLPTLCAFLFIGTLREQNDAVTMSAIAWSSVGRILHSSYWPTILGSDSAALSGIPFRVLFFRYAGIISTMLLSIAAIVTPLGLYEEIIPGPPALERFQHIPDGGIFGIGTPARNESVPWSRVCGVPATPFTCPDLTRAAPSNNRSVDRSIPQETVDLFTSGIPASSNSVSSIFDIQWRSWSWTRIATTSNQTSRSNSSLPMDPSSKEPYPIGIYRQISTLILDDSYKVIEGLVVDAKNGGVGFRNHSAPPLTTYGSTWTEELLFIQPVSRCVDTNLTLDYTIPENDVRSINSRSPLTVTDRGGFSELNTVSPEWDRERVQADPQLRERAYQAAWFSNVFAMGKFNVSNVTVGSDPEKPLHLHGRTSMQGKQEFPLSQTTAHGCSIDLHNAGTIGPNRFGCYAANNSGGVPDDGTFEAAPRLIKKLCEGGDFDISRGTIGNIATYCSLVLGASLRSDGVEDDWPFHSASSSWSKPMYSCAMAIEATIKSVTFSYNTTDDLTGLSVLNITDKDYQSEADHPVWGVENLSVIGDFWMIPLWGLVSHEAATNHPSDRLKTVQKPSLFLPRMTSLSRPSGVVTQSRQNLPGVEFPDAGLSAVASMAYSSQGLADYTGEGNLALAQQWSKLSKSAESMTKALNLVWTDYAANAVVGTNGSPGPGTTMLRPVSTRRPTIRYDLGYAVPAIVVFAILLLTSSLVVVALLLGRATLSKMRRYLHTTSAGRLMAFASVLPRSVTADRQVDNDTLTVEWLESVGRNKVVAGKTMPLS</sequence>
<reference evidence="3" key="1">
    <citation type="journal article" date="2017" name="Nat. Microbiol.">
        <title>Global analysis of biosynthetic gene clusters reveals vast potential of secondary metabolite production in Penicillium species.</title>
        <authorList>
            <person name="Nielsen J.C."/>
            <person name="Grijseels S."/>
            <person name="Prigent S."/>
            <person name="Ji B."/>
            <person name="Dainat J."/>
            <person name="Nielsen K.F."/>
            <person name="Frisvad J.C."/>
            <person name="Workman M."/>
            <person name="Nielsen J."/>
        </authorList>
    </citation>
    <scope>NUCLEOTIDE SEQUENCE [LARGE SCALE GENOMIC DNA]</scope>
    <source>
        <strain evidence="3">IBT 13039</strain>
    </source>
</reference>
<dbReference type="STRING" id="60175.A0A1V6XBE1"/>
<dbReference type="Proteomes" id="UP000191691">
    <property type="component" value="Unassembled WGS sequence"/>
</dbReference>
<keyword evidence="3" id="KW-1185">Reference proteome</keyword>
<gene>
    <name evidence="2" type="ORF">PENNAL_c0097G07738</name>
</gene>
<feature type="transmembrane region" description="Helical" evidence="1">
    <location>
        <begin position="701"/>
        <end position="725"/>
    </location>
</feature>
<dbReference type="EMBL" id="MOOB01000097">
    <property type="protein sequence ID" value="OQE72406.1"/>
    <property type="molecule type" value="Genomic_DNA"/>
</dbReference>
<feature type="transmembrane region" description="Helical" evidence="1">
    <location>
        <begin position="83"/>
        <end position="107"/>
    </location>
</feature>
<comment type="caution">
    <text evidence="2">The sequence shown here is derived from an EMBL/GenBank/DDBJ whole genome shotgun (WGS) entry which is preliminary data.</text>
</comment>
<evidence type="ECO:0000313" key="3">
    <source>
        <dbReference type="Proteomes" id="UP000191691"/>
    </source>
</evidence>
<protein>
    <submittedName>
        <fullName evidence="2">Uncharacterized protein</fullName>
    </submittedName>
</protein>
<keyword evidence="1" id="KW-0472">Membrane</keyword>
<keyword evidence="1" id="KW-0812">Transmembrane</keyword>
<dbReference type="AlphaFoldDB" id="A0A1V6XBE1"/>